<keyword evidence="2" id="KW-1185">Reference proteome</keyword>
<evidence type="ECO:0000313" key="1">
    <source>
        <dbReference type="EMBL" id="MBM9619811.1"/>
    </source>
</evidence>
<sequence>MDVTEETRVLHPSRQELISDLSGIVNDYPYADPEPTLAGLAADAAGAIGRDGTPEARRERAGYTILLHATSWYLASRVHSASLFEAYIRALDGLRSGPAGASCACADGAHLERLGGEYQVEAGVSMLTRAGWAEFTEDYDLDEEDSAAFTCERLLADLADEAVGELSAARNQTFGDIDVSHLDAQFVREDGSLDIVAAQESIRRTWEDNTGPVALWSARRLLSGRVRDDERIGLHLCLWMGVAQSYAGLPPSYTRDIAAALATVDLDVACAHPRHPWSSVPSKTKARYSAVVHLYAPDDHPDTPVPAELSDRGLWECPVQYAELTRKVLDDLRKWRTARGVDGED</sequence>
<proteinExistence type="predicted"/>
<dbReference type="RefSeq" id="WP_205373898.1">
    <property type="nucleotide sequence ID" value="NZ_JAFEJA010000001.1"/>
</dbReference>
<accession>A0ABS2UQI3</accession>
<dbReference type="Proteomes" id="UP000664109">
    <property type="component" value="Unassembled WGS sequence"/>
</dbReference>
<organism evidence="1 2">
    <name type="scientific">Streptomyces zhihengii</name>
    <dbReference type="NCBI Taxonomy" id="1818004"/>
    <lineage>
        <taxon>Bacteria</taxon>
        <taxon>Bacillati</taxon>
        <taxon>Actinomycetota</taxon>
        <taxon>Actinomycetes</taxon>
        <taxon>Kitasatosporales</taxon>
        <taxon>Streptomycetaceae</taxon>
        <taxon>Streptomyces</taxon>
    </lineage>
</organism>
<dbReference type="EMBL" id="JAFEJA010000001">
    <property type="protein sequence ID" value="MBM9619811.1"/>
    <property type="molecule type" value="Genomic_DNA"/>
</dbReference>
<reference evidence="1 2" key="1">
    <citation type="journal article" date="2016" name="Arch. Microbiol.">
        <title>Streptomyces zhihengii sp. nov., isolated from rhizospheric soil of Psammosilene tunicoides.</title>
        <authorList>
            <person name="Huang M.J."/>
            <person name="Fei J.J."/>
            <person name="Salam N."/>
            <person name="Kim C.J."/>
            <person name="Hozzein W.N."/>
            <person name="Xiao M."/>
            <person name="Huang H.Q."/>
            <person name="Li W.J."/>
        </authorList>
    </citation>
    <scope>NUCLEOTIDE SEQUENCE [LARGE SCALE GENOMIC DNA]</scope>
    <source>
        <strain evidence="1 2">YIM T102</strain>
    </source>
</reference>
<name>A0ABS2UQI3_9ACTN</name>
<evidence type="ECO:0000313" key="2">
    <source>
        <dbReference type="Proteomes" id="UP000664109"/>
    </source>
</evidence>
<comment type="caution">
    <text evidence="1">The sequence shown here is derived from an EMBL/GenBank/DDBJ whole genome shotgun (WGS) entry which is preliminary data.</text>
</comment>
<protein>
    <submittedName>
        <fullName evidence="1">Uncharacterized protein</fullName>
    </submittedName>
</protein>
<gene>
    <name evidence="1" type="ORF">JE024_13900</name>
</gene>